<dbReference type="AlphaFoldDB" id="F4S443"/>
<feature type="region of interest" description="Disordered" evidence="2">
    <location>
        <begin position="18"/>
        <end position="45"/>
    </location>
</feature>
<evidence type="ECO:0008006" key="5">
    <source>
        <dbReference type="Google" id="ProtNLM"/>
    </source>
</evidence>
<feature type="compositionally biased region" description="Polar residues" evidence="2">
    <location>
        <begin position="22"/>
        <end position="33"/>
    </location>
</feature>
<dbReference type="HOGENOM" id="CLU_520819_0_0_1"/>
<dbReference type="InterPro" id="IPR051240">
    <property type="entry name" value="Mito_RNA-Proc/Resp"/>
</dbReference>
<keyword evidence="1" id="KW-0677">Repeat</keyword>
<dbReference type="STRING" id="747676.F4S443"/>
<keyword evidence="4" id="KW-1185">Reference proteome</keyword>
<protein>
    <recommendedName>
        <fullName evidence="5">Pentatricopeptide repeat-containing protein</fullName>
    </recommendedName>
</protein>
<dbReference type="Gene3D" id="1.25.40.10">
    <property type="entry name" value="Tetratricopeptide repeat domain"/>
    <property type="match status" value="1"/>
</dbReference>
<evidence type="ECO:0000313" key="3">
    <source>
        <dbReference type="EMBL" id="EGG00573.1"/>
    </source>
</evidence>
<evidence type="ECO:0000256" key="2">
    <source>
        <dbReference type="SAM" id="MobiDB-lite"/>
    </source>
</evidence>
<sequence>MNFNQQFIQKLIKPKPFERNHSSISTPNQNPTKLSPIFKSTSTSKPKKPFPIYVKYANNPSELNIRIQQLCKREDGGLDKAIELVKSSSIQVATVSVWTQLFQHLIHAQRFSFVYKLFLEMKRRAIEPDTKYFITFFSALAKCPPSKTITLERLQSIWSQAQSTSRSTLNNALTNAYLHCLINHGHTEIAFELFDKLPPKTIDSITITEILKPLISSNNHEKAKQIWKRVENTLELDLKATISFVTLFHEHDQEFAIKILESKLNINLSTQKYKPWQSALKKSNDQLSFDSGSFCSLLRILLKMRKFSMVCEVWKQVRSDRDLFLKRDSLDFVHCELLIWMIESNNQKLQPTSDTLDKAIQAAWETNQLSSALRFIITFNQISSDQILETQPTLELKTKAPTIKPSIRSFTTLLQTAKNSRTKTGIHQSLILIDRIGCPILKRNEEGLSKLSKLMNGFDAKFQTYWKQQYLWVLSNLLDKQKSEKWIGWRQRIDDYLIESGDFELRTKIETRYMTSTKKKSIR</sequence>
<dbReference type="EMBL" id="GL883146">
    <property type="protein sequence ID" value="EGG00573.1"/>
    <property type="molecule type" value="Genomic_DNA"/>
</dbReference>
<dbReference type="Proteomes" id="UP000001072">
    <property type="component" value="Unassembled WGS sequence"/>
</dbReference>
<dbReference type="GeneID" id="18924481"/>
<dbReference type="OrthoDB" id="185373at2759"/>
<accession>F4S443</accession>
<evidence type="ECO:0000256" key="1">
    <source>
        <dbReference type="ARBA" id="ARBA00022737"/>
    </source>
</evidence>
<reference evidence="4" key="1">
    <citation type="journal article" date="2011" name="Proc. Natl. Acad. Sci. U.S.A.">
        <title>Obligate biotrophy features unraveled by the genomic analysis of rust fungi.</title>
        <authorList>
            <person name="Duplessis S."/>
            <person name="Cuomo C.A."/>
            <person name="Lin Y.-C."/>
            <person name="Aerts A."/>
            <person name="Tisserant E."/>
            <person name="Veneault-Fourrey C."/>
            <person name="Joly D.L."/>
            <person name="Hacquard S."/>
            <person name="Amselem J."/>
            <person name="Cantarel B.L."/>
            <person name="Chiu R."/>
            <person name="Coutinho P.M."/>
            <person name="Feau N."/>
            <person name="Field M."/>
            <person name="Frey P."/>
            <person name="Gelhaye E."/>
            <person name="Goldberg J."/>
            <person name="Grabherr M.G."/>
            <person name="Kodira C.D."/>
            <person name="Kohler A."/>
            <person name="Kuees U."/>
            <person name="Lindquist E.A."/>
            <person name="Lucas S.M."/>
            <person name="Mago R."/>
            <person name="Mauceli E."/>
            <person name="Morin E."/>
            <person name="Murat C."/>
            <person name="Pangilinan J.L."/>
            <person name="Park R."/>
            <person name="Pearson M."/>
            <person name="Quesneville H."/>
            <person name="Rouhier N."/>
            <person name="Sakthikumar S."/>
            <person name="Salamov A.A."/>
            <person name="Schmutz J."/>
            <person name="Selles B."/>
            <person name="Shapiro H."/>
            <person name="Tanguay P."/>
            <person name="Tuskan G.A."/>
            <person name="Henrissat B."/>
            <person name="Van de Peer Y."/>
            <person name="Rouze P."/>
            <person name="Ellis J.G."/>
            <person name="Dodds P.N."/>
            <person name="Schein J.E."/>
            <person name="Zhong S."/>
            <person name="Hamelin R.C."/>
            <person name="Grigoriev I.V."/>
            <person name="Szabo L.J."/>
            <person name="Martin F."/>
        </authorList>
    </citation>
    <scope>NUCLEOTIDE SEQUENCE [LARGE SCALE GENOMIC DNA]</scope>
    <source>
        <strain evidence="4">98AG31 / pathotype 3-4-7</strain>
    </source>
</reference>
<dbReference type="KEGG" id="mlr:MELLADRAFT_111754"/>
<dbReference type="InterPro" id="IPR011990">
    <property type="entry name" value="TPR-like_helical_dom_sf"/>
</dbReference>
<dbReference type="InParanoid" id="F4S443"/>
<name>F4S443_MELLP</name>
<dbReference type="RefSeq" id="XP_007416220.1">
    <property type="nucleotide sequence ID" value="XM_007416158.1"/>
</dbReference>
<dbReference type="GO" id="GO:0003729">
    <property type="term" value="F:mRNA binding"/>
    <property type="evidence" value="ECO:0007669"/>
    <property type="project" value="TreeGrafter"/>
</dbReference>
<feature type="compositionally biased region" description="Low complexity" evidence="2">
    <location>
        <begin position="35"/>
        <end position="44"/>
    </location>
</feature>
<evidence type="ECO:0000313" key="4">
    <source>
        <dbReference type="Proteomes" id="UP000001072"/>
    </source>
</evidence>
<dbReference type="PANTHER" id="PTHR47933">
    <property type="entry name" value="PENTATRICOPEPTIDE REPEAT-CONTAINING PROTEIN 1, MITOCHONDRIAL"/>
    <property type="match status" value="1"/>
</dbReference>
<dbReference type="VEuPathDB" id="FungiDB:MELLADRAFT_111754"/>
<proteinExistence type="predicted"/>
<organism evidence="4">
    <name type="scientific">Melampsora larici-populina (strain 98AG31 / pathotype 3-4-7)</name>
    <name type="common">Poplar leaf rust fungus</name>
    <dbReference type="NCBI Taxonomy" id="747676"/>
    <lineage>
        <taxon>Eukaryota</taxon>
        <taxon>Fungi</taxon>
        <taxon>Dikarya</taxon>
        <taxon>Basidiomycota</taxon>
        <taxon>Pucciniomycotina</taxon>
        <taxon>Pucciniomycetes</taxon>
        <taxon>Pucciniales</taxon>
        <taxon>Melampsoraceae</taxon>
        <taxon>Melampsora</taxon>
    </lineage>
</organism>
<dbReference type="PANTHER" id="PTHR47933:SF11">
    <property type="entry name" value="PENTATRICOPEPTIDE REPEAT-CONTAINING PROTEIN 2"/>
    <property type="match status" value="1"/>
</dbReference>
<gene>
    <name evidence="3" type="ORF">MELLADRAFT_111754</name>
</gene>